<feature type="compositionally biased region" description="Basic and acidic residues" evidence="1">
    <location>
        <begin position="221"/>
        <end position="234"/>
    </location>
</feature>
<feature type="compositionally biased region" description="Low complexity" evidence="1">
    <location>
        <begin position="274"/>
        <end position="285"/>
    </location>
</feature>
<gene>
    <name evidence="2" type="ORF">P280DRAFT_466469</name>
</gene>
<reference evidence="2" key="1">
    <citation type="journal article" date="2020" name="Stud. Mycol.">
        <title>101 Dothideomycetes genomes: a test case for predicting lifestyles and emergence of pathogens.</title>
        <authorList>
            <person name="Haridas S."/>
            <person name="Albert R."/>
            <person name="Binder M."/>
            <person name="Bloem J."/>
            <person name="Labutti K."/>
            <person name="Salamov A."/>
            <person name="Andreopoulos B."/>
            <person name="Baker S."/>
            <person name="Barry K."/>
            <person name="Bills G."/>
            <person name="Bluhm B."/>
            <person name="Cannon C."/>
            <person name="Castanera R."/>
            <person name="Culley D."/>
            <person name="Daum C."/>
            <person name="Ezra D."/>
            <person name="Gonzalez J."/>
            <person name="Henrissat B."/>
            <person name="Kuo A."/>
            <person name="Liang C."/>
            <person name="Lipzen A."/>
            <person name="Lutzoni F."/>
            <person name="Magnuson J."/>
            <person name="Mondo S."/>
            <person name="Nolan M."/>
            <person name="Ohm R."/>
            <person name="Pangilinan J."/>
            <person name="Park H.-J."/>
            <person name="Ramirez L."/>
            <person name="Alfaro M."/>
            <person name="Sun H."/>
            <person name="Tritt A."/>
            <person name="Yoshinaga Y."/>
            <person name="Zwiers L.-H."/>
            <person name="Turgeon B."/>
            <person name="Goodwin S."/>
            <person name="Spatafora J."/>
            <person name="Crous P."/>
            <person name="Grigoriev I."/>
        </authorList>
    </citation>
    <scope>NUCLEOTIDE SEQUENCE</scope>
    <source>
        <strain evidence="2">CBS 473.64</strain>
    </source>
</reference>
<protein>
    <recommendedName>
        <fullName evidence="4">Glycine-rich cell wall structural protein 1</fullName>
    </recommendedName>
</protein>
<feature type="compositionally biased region" description="Low complexity" evidence="1">
    <location>
        <begin position="139"/>
        <end position="159"/>
    </location>
</feature>
<evidence type="ECO:0008006" key="4">
    <source>
        <dbReference type="Google" id="ProtNLM"/>
    </source>
</evidence>
<dbReference type="AlphaFoldDB" id="A0A6A6S7L0"/>
<name>A0A6A6S7L0_9PLEO</name>
<organism evidence="2 3">
    <name type="scientific">Massarina eburnea CBS 473.64</name>
    <dbReference type="NCBI Taxonomy" id="1395130"/>
    <lineage>
        <taxon>Eukaryota</taxon>
        <taxon>Fungi</taxon>
        <taxon>Dikarya</taxon>
        <taxon>Ascomycota</taxon>
        <taxon>Pezizomycotina</taxon>
        <taxon>Dothideomycetes</taxon>
        <taxon>Pleosporomycetidae</taxon>
        <taxon>Pleosporales</taxon>
        <taxon>Massarineae</taxon>
        <taxon>Massarinaceae</taxon>
        <taxon>Massarina</taxon>
    </lineage>
</organism>
<evidence type="ECO:0000313" key="2">
    <source>
        <dbReference type="EMBL" id="KAF2643729.1"/>
    </source>
</evidence>
<feature type="compositionally biased region" description="Polar residues" evidence="1">
    <location>
        <begin position="113"/>
        <end position="124"/>
    </location>
</feature>
<feature type="compositionally biased region" description="Basic and acidic residues" evidence="1">
    <location>
        <begin position="175"/>
        <end position="198"/>
    </location>
</feature>
<accession>A0A6A6S7L0</accession>
<keyword evidence="3" id="KW-1185">Reference proteome</keyword>
<evidence type="ECO:0000256" key="1">
    <source>
        <dbReference type="SAM" id="MobiDB-lite"/>
    </source>
</evidence>
<dbReference type="OrthoDB" id="5388207at2759"/>
<proteinExistence type="predicted"/>
<feature type="compositionally biased region" description="Basic and acidic residues" evidence="1">
    <location>
        <begin position="290"/>
        <end position="317"/>
    </location>
</feature>
<feature type="region of interest" description="Disordered" evidence="1">
    <location>
        <begin position="1"/>
        <end position="317"/>
    </location>
</feature>
<sequence>METINNVVNSASKAIWGDQSAATGNETGSKEPVSGVQGAGTASHPYDQGNAATPNEPAAKTDPFNTAATTKTETELPIRTTTNIKSDEVSKPQIPLNPTSAVTGGEPKPLESTEGTGVTGSSAQKLAPKGGDVVPSESSSNPGAAPASGAAPAQKQQGADRPLEAPADKEEDPETILKKRDPNDHSGEPLHVHGDSEKSVSVPATQEERRESKDGLPGGQEHGKEPKGTGDIWEKSTGLQADGGDFDATKPGAGKEADRLLEDKGVHHDDKSNKASSPKASSPPATAGGADKDKVSKMDKFKDKLHIGHHKDDHKDK</sequence>
<dbReference type="EMBL" id="MU006779">
    <property type="protein sequence ID" value="KAF2643729.1"/>
    <property type="molecule type" value="Genomic_DNA"/>
</dbReference>
<feature type="compositionally biased region" description="Polar residues" evidence="1">
    <location>
        <begin position="1"/>
        <end position="12"/>
    </location>
</feature>
<dbReference type="Proteomes" id="UP000799753">
    <property type="component" value="Unassembled WGS sequence"/>
</dbReference>
<evidence type="ECO:0000313" key="3">
    <source>
        <dbReference type="Proteomes" id="UP000799753"/>
    </source>
</evidence>
<feature type="compositionally biased region" description="Basic and acidic residues" evidence="1">
    <location>
        <begin position="253"/>
        <end position="273"/>
    </location>
</feature>